<reference evidence="5 6" key="1">
    <citation type="submission" date="2014-03" db="EMBL/GenBank/DDBJ databases">
        <title>Draft genome of the hookworm Oesophagostomum dentatum.</title>
        <authorList>
            <person name="Mitreva M."/>
        </authorList>
    </citation>
    <scope>NUCLEOTIDE SEQUENCE [LARGE SCALE GENOMIC DNA]</scope>
    <source>
        <strain evidence="5 6">OD-Hann</strain>
    </source>
</reference>
<keyword evidence="6" id="KW-1185">Reference proteome</keyword>
<protein>
    <submittedName>
        <fullName evidence="5">Tas retrotransposon peptidase A16</fullName>
    </submittedName>
</protein>
<dbReference type="EMBL" id="KN550018">
    <property type="protein sequence ID" value="KHJ95278.1"/>
    <property type="molecule type" value="Genomic_DNA"/>
</dbReference>
<dbReference type="OrthoDB" id="5871302at2759"/>
<dbReference type="PANTHER" id="PTHR47331:SF2">
    <property type="match status" value="1"/>
</dbReference>
<sequence>MEQRLLEDDEQRSATTMSKNKYIEAVLDMQSSITTAIGSVTQKWEDLQTKAREEVDADGNTPLLEEYHLHWQNQKGDETLKEAKTFLNEINSALEKLDHPTNKSTNEPALKTHENLNPQTEHQCSSNATEFMSSLGKLPTSQWRSEGPEGQRVRKFFENGLEAGSIRAFSSARACEKVTVLLDTGSQHSYIREGAGGRLNLVFGEFMPCTVRTFGGNTSVELSAKTKVTLIDTAGKEIVLHLTTRKTITSVCSNSVTCCENLREDKDYIQKDVEIDILIGIDYYWDVVCRTPVTKLQTGLAVLETRFGPILYTNDYDKLVRIVSFVLKFLKRFLYNRLKNDSQNRLHHILNLGNIDENPTLTIEEIELAENLIIHHHYRENDNELKTLLQNKTFKLEQDHNGIYHGVTRMMHAAIPEHSKHPILLLPGHTLTSLIIRKTHFQEESFVNSFLVNERIKWKFITPLSPWQGGFYERLVGSVKNALKKTVLKAVLTRRNLETLILEIEAALNTRPLIPLNNPLDDKEIKILRPIDLLHPWMNIAPFIRSSSTSISYPTADSETKEYIPFGKYGKKTIYKL</sequence>
<accession>A0A0B1TCK4</accession>
<dbReference type="PROSITE" id="PS00141">
    <property type="entry name" value="ASP_PROTEASE"/>
    <property type="match status" value="1"/>
</dbReference>
<proteinExistence type="predicted"/>
<keyword evidence="3" id="KW-0695">RNA-directed DNA polymerase</keyword>
<gene>
    <name evidence="5" type="ORF">OESDEN_04774</name>
</gene>
<dbReference type="Pfam" id="PF05585">
    <property type="entry name" value="DUF1758"/>
    <property type="match status" value="1"/>
</dbReference>
<feature type="domain" description="DUF1758" evidence="4">
    <location>
        <begin position="174"/>
        <end position="316"/>
    </location>
</feature>
<dbReference type="AlphaFoldDB" id="A0A0B1TCK4"/>
<keyword evidence="1" id="KW-0808">Transferase</keyword>
<dbReference type="GO" id="GO:0003964">
    <property type="term" value="F:RNA-directed DNA polymerase activity"/>
    <property type="evidence" value="ECO:0007669"/>
    <property type="project" value="UniProtKB-KW"/>
</dbReference>
<dbReference type="InterPro" id="IPR012337">
    <property type="entry name" value="RNaseH-like_sf"/>
</dbReference>
<organism evidence="5 6">
    <name type="scientific">Oesophagostomum dentatum</name>
    <name type="common">Nodular worm</name>
    <dbReference type="NCBI Taxonomy" id="61180"/>
    <lineage>
        <taxon>Eukaryota</taxon>
        <taxon>Metazoa</taxon>
        <taxon>Ecdysozoa</taxon>
        <taxon>Nematoda</taxon>
        <taxon>Chromadorea</taxon>
        <taxon>Rhabditida</taxon>
        <taxon>Rhabditina</taxon>
        <taxon>Rhabditomorpha</taxon>
        <taxon>Strongyloidea</taxon>
        <taxon>Strongylidae</taxon>
        <taxon>Oesophagostomum</taxon>
    </lineage>
</organism>
<dbReference type="Proteomes" id="UP000053660">
    <property type="component" value="Unassembled WGS sequence"/>
</dbReference>
<dbReference type="InterPro" id="IPR036397">
    <property type="entry name" value="RNaseH_sf"/>
</dbReference>
<dbReference type="GO" id="GO:0006508">
    <property type="term" value="P:proteolysis"/>
    <property type="evidence" value="ECO:0007669"/>
    <property type="project" value="InterPro"/>
</dbReference>
<dbReference type="InterPro" id="IPR008737">
    <property type="entry name" value="DUF1758"/>
</dbReference>
<evidence type="ECO:0000259" key="4">
    <source>
        <dbReference type="Pfam" id="PF05585"/>
    </source>
</evidence>
<keyword evidence="2" id="KW-0548">Nucleotidyltransferase</keyword>
<dbReference type="GO" id="GO:0003676">
    <property type="term" value="F:nucleic acid binding"/>
    <property type="evidence" value="ECO:0007669"/>
    <property type="project" value="InterPro"/>
</dbReference>
<evidence type="ECO:0000313" key="5">
    <source>
        <dbReference type="EMBL" id="KHJ95278.1"/>
    </source>
</evidence>
<evidence type="ECO:0000256" key="1">
    <source>
        <dbReference type="ARBA" id="ARBA00022679"/>
    </source>
</evidence>
<dbReference type="SUPFAM" id="SSF53098">
    <property type="entry name" value="Ribonuclease H-like"/>
    <property type="match status" value="1"/>
</dbReference>
<dbReference type="Gene3D" id="3.30.420.10">
    <property type="entry name" value="Ribonuclease H-like superfamily/Ribonuclease H"/>
    <property type="match status" value="1"/>
</dbReference>
<dbReference type="InterPro" id="IPR001969">
    <property type="entry name" value="Aspartic_peptidase_AS"/>
</dbReference>
<name>A0A0B1TCK4_OESDE</name>
<evidence type="ECO:0000256" key="2">
    <source>
        <dbReference type="ARBA" id="ARBA00022695"/>
    </source>
</evidence>
<evidence type="ECO:0000313" key="6">
    <source>
        <dbReference type="Proteomes" id="UP000053660"/>
    </source>
</evidence>
<dbReference type="PANTHER" id="PTHR47331">
    <property type="entry name" value="PHD-TYPE DOMAIN-CONTAINING PROTEIN"/>
    <property type="match status" value="1"/>
</dbReference>
<evidence type="ECO:0000256" key="3">
    <source>
        <dbReference type="ARBA" id="ARBA00022918"/>
    </source>
</evidence>
<dbReference type="GO" id="GO:0004190">
    <property type="term" value="F:aspartic-type endopeptidase activity"/>
    <property type="evidence" value="ECO:0007669"/>
    <property type="project" value="InterPro"/>
</dbReference>